<protein>
    <submittedName>
        <fullName evidence="3">Calcineurin-like phosphoesterase family protein</fullName>
    </submittedName>
</protein>
<dbReference type="InterPro" id="IPR004843">
    <property type="entry name" value="Calcineurin-like_PHP"/>
</dbReference>
<feature type="domain" description="Calcineurin-like phosphoesterase" evidence="2">
    <location>
        <begin position="114"/>
        <end position="340"/>
    </location>
</feature>
<dbReference type="SUPFAM" id="SSF56300">
    <property type="entry name" value="Metallo-dependent phosphatases"/>
    <property type="match status" value="1"/>
</dbReference>
<dbReference type="OrthoDB" id="7550081at2"/>
<feature type="signal peptide" evidence="1">
    <location>
        <begin position="1"/>
        <end position="28"/>
    </location>
</feature>
<dbReference type="Gene3D" id="3.60.21.10">
    <property type="match status" value="1"/>
</dbReference>
<keyword evidence="1" id="KW-0732">Signal</keyword>
<dbReference type="Pfam" id="PF00149">
    <property type="entry name" value="Metallophos"/>
    <property type="match status" value="1"/>
</dbReference>
<dbReference type="GO" id="GO:0016787">
    <property type="term" value="F:hydrolase activity"/>
    <property type="evidence" value="ECO:0007669"/>
    <property type="project" value="InterPro"/>
</dbReference>
<dbReference type="PANTHER" id="PTHR46546:SF4">
    <property type="entry name" value="SHEWANELLA-LIKE PROTEIN PHOSPHATASE 1"/>
    <property type="match status" value="1"/>
</dbReference>
<proteinExistence type="predicted"/>
<accession>A0A327RIC4</accession>
<dbReference type="PANTHER" id="PTHR46546">
    <property type="entry name" value="SHEWANELLA-LIKE PROTEIN PHOSPHATASE 1"/>
    <property type="match status" value="1"/>
</dbReference>
<reference evidence="3 4" key="1">
    <citation type="submission" date="2018-06" db="EMBL/GenBank/DDBJ databases">
        <title>Genomic Encyclopedia of Archaeal and Bacterial Type Strains, Phase II (KMG-II): from individual species to whole genera.</title>
        <authorList>
            <person name="Goeker M."/>
        </authorList>
    </citation>
    <scope>NUCLEOTIDE SEQUENCE [LARGE SCALE GENOMIC DNA]</scope>
    <source>
        <strain evidence="3 4">DSM 24464</strain>
    </source>
</reference>
<comment type="caution">
    <text evidence="3">The sequence shown here is derived from an EMBL/GenBank/DDBJ whole genome shotgun (WGS) entry which is preliminary data.</text>
</comment>
<evidence type="ECO:0000259" key="2">
    <source>
        <dbReference type="Pfam" id="PF00149"/>
    </source>
</evidence>
<name>A0A327RIC4_9FLAO</name>
<evidence type="ECO:0000313" key="3">
    <source>
        <dbReference type="EMBL" id="RAJ16796.1"/>
    </source>
</evidence>
<organism evidence="3 4">
    <name type="scientific">Olleya aquimaris</name>
    <dbReference type="NCBI Taxonomy" id="639310"/>
    <lineage>
        <taxon>Bacteria</taxon>
        <taxon>Pseudomonadati</taxon>
        <taxon>Bacteroidota</taxon>
        <taxon>Flavobacteriia</taxon>
        <taxon>Flavobacteriales</taxon>
        <taxon>Flavobacteriaceae</taxon>
    </lineage>
</organism>
<evidence type="ECO:0000313" key="4">
    <source>
        <dbReference type="Proteomes" id="UP000248703"/>
    </source>
</evidence>
<feature type="chain" id="PRO_5016445927" evidence="1">
    <location>
        <begin position="29"/>
        <end position="390"/>
    </location>
</feature>
<dbReference type="InterPro" id="IPR029052">
    <property type="entry name" value="Metallo-depent_PP-like"/>
</dbReference>
<evidence type="ECO:0000256" key="1">
    <source>
        <dbReference type="SAM" id="SignalP"/>
    </source>
</evidence>
<dbReference type="Proteomes" id="UP000248703">
    <property type="component" value="Unassembled WGS sequence"/>
</dbReference>
<gene>
    <name evidence="3" type="ORF">LY08_00571</name>
</gene>
<sequence>MITVKPFKHYSALTLLCVVLGVQSFSVAQKSTSFNTSTLDSATTKKKIALDGVDGPYIINDKLYRVTATNQVVTSTIDKDSILVEVNNKDKDAFYVSLQSDYAFPETSYAQPEKTIVISDIEGNFNAFSSFLMANNIIDNNYNWSYGNGHLVLVGDFVDRGKNVTQVLWLIYKLDYQARQHNGQLHFILGNHEILNFYGNYKYNHGKYIKVAQEISQIKSKKEAVKYLYSEASELGKWLASKNVIEKIGNYIFVHGGLSPELLDYQLSLEDINKLSRLRYHNKKYPKDKTLNFLYGPKGPFWYRGLVVERSKYNKITSQDLDAILNYYEATKIVIGHTPVADVSTGFEGKIIRTDVLHDTVKFTNKTKGLLIENNQEFVIDATATKMVLQ</sequence>
<dbReference type="EMBL" id="QLLO01000002">
    <property type="protein sequence ID" value="RAJ16796.1"/>
    <property type="molecule type" value="Genomic_DNA"/>
</dbReference>
<dbReference type="AlphaFoldDB" id="A0A327RIC4"/>
<dbReference type="RefSeq" id="WP_111658932.1">
    <property type="nucleotide sequence ID" value="NZ_QLLO01000002.1"/>
</dbReference>
<keyword evidence="4" id="KW-1185">Reference proteome</keyword>